<dbReference type="AlphaFoldDB" id="A0A8H5YC71"/>
<sequence length="161" mass="17567">MAELAMAIIPLGITVTSGLTKYLKAFNDHDDDRARLVRQAERFESTFQSLDAALKRSELDPGLSSSASEAHASLKECHKALKELEALQQKVFATTTSVASTAPHARKKDKIKGGCKKLMYPLQKPDIEVLEGALNRLSTTLNLALGILHLLGDPTIFDNSH</sequence>
<proteinExistence type="predicted"/>
<evidence type="ECO:0000313" key="1">
    <source>
        <dbReference type="EMBL" id="KAF5708595.1"/>
    </source>
</evidence>
<organism evidence="1 2">
    <name type="scientific">Fusarium globosum</name>
    <dbReference type="NCBI Taxonomy" id="78864"/>
    <lineage>
        <taxon>Eukaryota</taxon>
        <taxon>Fungi</taxon>
        <taxon>Dikarya</taxon>
        <taxon>Ascomycota</taxon>
        <taxon>Pezizomycotina</taxon>
        <taxon>Sordariomycetes</taxon>
        <taxon>Hypocreomycetidae</taxon>
        <taxon>Hypocreales</taxon>
        <taxon>Nectriaceae</taxon>
        <taxon>Fusarium</taxon>
        <taxon>Fusarium fujikuroi species complex</taxon>
    </lineage>
</organism>
<keyword evidence="2" id="KW-1185">Reference proteome</keyword>
<gene>
    <name evidence="1" type="ORF">FGLOB1_6343</name>
</gene>
<reference evidence="1 2" key="1">
    <citation type="submission" date="2020-05" db="EMBL/GenBank/DDBJ databases">
        <title>Identification and distribution of gene clusters putatively required for synthesis of sphingolipid metabolism inhibitors in phylogenetically diverse species of the filamentous fungus Fusarium.</title>
        <authorList>
            <person name="Kim H.-S."/>
            <person name="Busman M."/>
            <person name="Brown D.W."/>
            <person name="Divon H."/>
            <person name="Uhlig S."/>
            <person name="Proctor R.H."/>
        </authorList>
    </citation>
    <scope>NUCLEOTIDE SEQUENCE [LARGE SCALE GENOMIC DNA]</scope>
    <source>
        <strain evidence="1 2">NRRL 26131</strain>
    </source>
</reference>
<dbReference type="EMBL" id="JAAQPF010000267">
    <property type="protein sequence ID" value="KAF5708595.1"/>
    <property type="molecule type" value="Genomic_DNA"/>
</dbReference>
<name>A0A8H5YC71_9HYPO</name>
<dbReference type="Proteomes" id="UP000532311">
    <property type="component" value="Unassembled WGS sequence"/>
</dbReference>
<accession>A0A8H5YC71</accession>
<comment type="caution">
    <text evidence="1">The sequence shown here is derived from an EMBL/GenBank/DDBJ whole genome shotgun (WGS) entry which is preliminary data.</text>
</comment>
<protein>
    <recommendedName>
        <fullName evidence="3">Fungal N-terminal domain-containing protein</fullName>
    </recommendedName>
</protein>
<evidence type="ECO:0000313" key="2">
    <source>
        <dbReference type="Proteomes" id="UP000532311"/>
    </source>
</evidence>
<evidence type="ECO:0008006" key="3">
    <source>
        <dbReference type="Google" id="ProtNLM"/>
    </source>
</evidence>